<feature type="region of interest" description="Disordered" evidence="1">
    <location>
        <begin position="114"/>
        <end position="151"/>
    </location>
</feature>
<gene>
    <name evidence="2" type="ORF">G7Y89_g13639</name>
</gene>
<evidence type="ECO:0000313" key="3">
    <source>
        <dbReference type="Proteomes" id="UP000566819"/>
    </source>
</evidence>
<protein>
    <submittedName>
        <fullName evidence="2">Uncharacterized protein</fullName>
    </submittedName>
</protein>
<dbReference type="EMBL" id="JAAMPI010001628">
    <property type="protein sequence ID" value="KAF4624531.1"/>
    <property type="molecule type" value="Genomic_DNA"/>
</dbReference>
<evidence type="ECO:0000256" key="1">
    <source>
        <dbReference type="SAM" id="MobiDB-lite"/>
    </source>
</evidence>
<comment type="caution">
    <text evidence="2">The sequence shown here is derived from an EMBL/GenBank/DDBJ whole genome shotgun (WGS) entry which is preliminary data.</text>
</comment>
<organism evidence="2 3">
    <name type="scientific">Cudoniella acicularis</name>
    <dbReference type="NCBI Taxonomy" id="354080"/>
    <lineage>
        <taxon>Eukaryota</taxon>
        <taxon>Fungi</taxon>
        <taxon>Dikarya</taxon>
        <taxon>Ascomycota</taxon>
        <taxon>Pezizomycotina</taxon>
        <taxon>Leotiomycetes</taxon>
        <taxon>Helotiales</taxon>
        <taxon>Tricladiaceae</taxon>
        <taxon>Cudoniella</taxon>
    </lineage>
</organism>
<reference evidence="2 3" key="1">
    <citation type="submission" date="2020-03" db="EMBL/GenBank/DDBJ databases">
        <title>Draft Genome Sequence of Cudoniella acicularis.</title>
        <authorList>
            <person name="Buettner E."/>
            <person name="Kellner H."/>
        </authorList>
    </citation>
    <scope>NUCLEOTIDE SEQUENCE [LARGE SCALE GENOMIC DNA]</scope>
    <source>
        <strain evidence="2 3">DSM 108380</strain>
    </source>
</reference>
<evidence type="ECO:0000313" key="2">
    <source>
        <dbReference type="EMBL" id="KAF4624531.1"/>
    </source>
</evidence>
<name>A0A8H4R9F5_9HELO</name>
<dbReference type="AlphaFoldDB" id="A0A8H4R9F5"/>
<sequence length="198" mass="22211">MATQPRTPGTTDRRKRLPKMPIQMESESSYRNISSNTSNMLQELTSQRTMNLLTDDILLPPISSSGDLSPHYGKSLQGLQGVLTEQKDETLNLAQDLENCEMDSTRQQINEPPHWSFHSSPPLSFGDTSLLASHSHGQWKQQEENEASSMKDTKVYHDSLENINGENSKNTILGTQRKISEGIIPKDVSENFTPLENV</sequence>
<feature type="region of interest" description="Disordered" evidence="1">
    <location>
        <begin position="1"/>
        <end position="28"/>
    </location>
</feature>
<feature type="compositionally biased region" description="Polar residues" evidence="1">
    <location>
        <begin position="1"/>
        <end position="10"/>
    </location>
</feature>
<dbReference type="Proteomes" id="UP000566819">
    <property type="component" value="Unassembled WGS sequence"/>
</dbReference>
<feature type="compositionally biased region" description="Polar residues" evidence="1">
    <location>
        <begin position="117"/>
        <end position="140"/>
    </location>
</feature>
<proteinExistence type="predicted"/>
<keyword evidence="3" id="KW-1185">Reference proteome</keyword>
<accession>A0A8H4R9F5</accession>